<evidence type="ECO:0000313" key="7">
    <source>
        <dbReference type="Proteomes" id="UP000252558"/>
    </source>
</evidence>
<evidence type="ECO:0000313" key="6">
    <source>
        <dbReference type="EMBL" id="RCU49959.1"/>
    </source>
</evidence>
<evidence type="ECO:0000256" key="3">
    <source>
        <dbReference type="ARBA" id="ARBA00022729"/>
    </source>
</evidence>
<gene>
    <name evidence="6" type="ORF">DU002_10050</name>
</gene>
<feature type="chain" id="PRO_5016985849" evidence="5">
    <location>
        <begin position="23"/>
        <end position="351"/>
    </location>
</feature>
<sequence length="351" mass="39366">MIRLLRLLLIFAVIGWLPCATATATATATAPLKLYNWEYYSSERLFNHYRQVSGREIHELYFESDEERDRVLFGGRRKEFDIAVIDNQSIESYAAARIIAPLSQRIAALVEKQVPAVFADACHNYGVPYLWGSLGIAYRRSKVSSAIDSWLDLLRPEQSLTGGIVMLPDATELLIPALKAAGYSINSNDPEQLRQAYLLLQQQKQDVLAYANPLDVVEQEEGKEKLVATMLYNGDLDTLIELTGHEDWQYVVPKEGSAVWTDCLATLSGSEQEPAINQFFELLLTPQYAAWLSEDSGYATPVESAKSLLPKTLLDNTDIYLPADVREQSEYYGDVSASSDLRSRILLSVIR</sequence>
<dbReference type="OrthoDB" id="9769319at2"/>
<evidence type="ECO:0000256" key="1">
    <source>
        <dbReference type="ARBA" id="ARBA00004418"/>
    </source>
</evidence>
<keyword evidence="3 5" id="KW-0732">Signal</keyword>
<keyword evidence="2" id="KW-0813">Transport</keyword>
<dbReference type="GO" id="GO:0019808">
    <property type="term" value="F:polyamine binding"/>
    <property type="evidence" value="ECO:0007669"/>
    <property type="project" value="InterPro"/>
</dbReference>
<dbReference type="GO" id="GO:0042597">
    <property type="term" value="C:periplasmic space"/>
    <property type="evidence" value="ECO:0007669"/>
    <property type="project" value="UniProtKB-SubCell"/>
</dbReference>
<dbReference type="InterPro" id="IPR001188">
    <property type="entry name" value="Sperm_putr-bd"/>
</dbReference>
<dbReference type="PANTHER" id="PTHR30222">
    <property type="entry name" value="SPERMIDINE/PUTRESCINE-BINDING PERIPLASMIC PROTEIN"/>
    <property type="match status" value="1"/>
</dbReference>
<dbReference type="PANTHER" id="PTHR30222:SF17">
    <property type="entry name" value="SPERMIDINE_PUTRESCINE-BINDING PERIPLASMIC PROTEIN"/>
    <property type="match status" value="1"/>
</dbReference>
<dbReference type="Gene3D" id="3.40.190.10">
    <property type="entry name" value="Periplasmic binding protein-like II"/>
    <property type="match status" value="2"/>
</dbReference>
<dbReference type="GO" id="GO:0015846">
    <property type="term" value="P:polyamine transport"/>
    <property type="evidence" value="ECO:0007669"/>
    <property type="project" value="InterPro"/>
</dbReference>
<name>A0A368NKL8_9GAMM</name>
<feature type="signal peptide" evidence="5">
    <location>
        <begin position="1"/>
        <end position="22"/>
    </location>
</feature>
<dbReference type="EMBL" id="QPID01000005">
    <property type="protein sequence ID" value="RCU49959.1"/>
    <property type="molecule type" value="Genomic_DNA"/>
</dbReference>
<evidence type="ECO:0000256" key="5">
    <source>
        <dbReference type="SAM" id="SignalP"/>
    </source>
</evidence>
<keyword evidence="7" id="KW-1185">Reference proteome</keyword>
<dbReference type="SUPFAM" id="SSF53850">
    <property type="entry name" value="Periplasmic binding protein-like II"/>
    <property type="match status" value="1"/>
</dbReference>
<dbReference type="Pfam" id="PF13416">
    <property type="entry name" value="SBP_bac_8"/>
    <property type="match status" value="1"/>
</dbReference>
<dbReference type="AlphaFoldDB" id="A0A368NKL8"/>
<organism evidence="6 7">
    <name type="scientific">Corallincola holothuriorum</name>
    <dbReference type="NCBI Taxonomy" id="2282215"/>
    <lineage>
        <taxon>Bacteria</taxon>
        <taxon>Pseudomonadati</taxon>
        <taxon>Pseudomonadota</taxon>
        <taxon>Gammaproteobacteria</taxon>
        <taxon>Alteromonadales</taxon>
        <taxon>Psychromonadaceae</taxon>
        <taxon>Corallincola</taxon>
    </lineage>
</organism>
<evidence type="ECO:0000256" key="2">
    <source>
        <dbReference type="ARBA" id="ARBA00022448"/>
    </source>
</evidence>
<dbReference type="RefSeq" id="WP_114338246.1">
    <property type="nucleotide sequence ID" value="NZ_QPID01000005.1"/>
</dbReference>
<dbReference type="PRINTS" id="PR00909">
    <property type="entry name" value="SPERMDNBNDNG"/>
</dbReference>
<dbReference type="CDD" id="cd13590">
    <property type="entry name" value="PBP2_PotD_PotF_like"/>
    <property type="match status" value="1"/>
</dbReference>
<accession>A0A368NKL8</accession>
<protein>
    <submittedName>
        <fullName evidence="6">Spermidine/putrescine ABC transporter substrate-binding protein</fullName>
    </submittedName>
</protein>
<dbReference type="InterPro" id="IPR006059">
    <property type="entry name" value="SBP"/>
</dbReference>
<comment type="caution">
    <text evidence="6">The sequence shown here is derived from an EMBL/GenBank/DDBJ whole genome shotgun (WGS) entry which is preliminary data.</text>
</comment>
<keyword evidence="4" id="KW-0574">Periplasm</keyword>
<proteinExistence type="predicted"/>
<comment type="subcellular location">
    <subcellularLocation>
        <location evidence="1">Periplasm</location>
    </subcellularLocation>
</comment>
<reference evidence="6 7" key="1">
    <citation type="submission" date="2018-07" db="EMBL/GenBank/DDBJ databases">
        <title>Corallincola holothuriorum sp. nov., a new facultative anaerobe isolated from sea cucumber Apostichopus japonicus.</title>
        <authorList>
            <person name="Xia H."/>
        </authorList>
    </citation>
    <scope>NUCLEOTIDE SEQUENCE [LARGE SCALE GENOMIC DNA]</scope>
    <source>
        <strain evidence="6 7">C4</strain>
    </source>
</reference>
<evidence type="ECO:0000256" key="4">
    <source>
        <dbReference type="ARBA" id="ARBA00022764"/>
    </source>
</evidence>
<dbReference type="Proteomes" id="UP000252558">
    <property type="component" value="Unassembled WGS sequence"/>
</dbReference>